<feature type="signal peptide" evidence="2">
    <location>
        <begin position="1"/>
        <end position="19"/>
    </location>
</feature>
<feature type="region of interest" description="Disordered" evidence="1">
    <location>
        <begin position="137"/>
        <end position="166"/>
    </location>
</feature>
<keyword evidence="2" id="KW-0732">Signal</keyword>
<reference evidence="3" key="1">
    <citation type="submission" date="2020-02" db="EMBL/GenBank/DDBJ databases">
        <authorList>
            <person name="Meier V. D."/>
        </authorList>
    </citation>
    <scope>NUCLEOTIDE SEQUENCE</scope>
    <source>
        <strain evidence="3">AVDCRST_MAG10</strain>
    </source>
</reference>
<proteinExistence type="predicted"/>
<evidence type="ECO:0000256" key="1">
    <source>
        <dbReference type="SAM" id="MobiDB-lite"/>
    </source>
</evidence>
<organism evidence="3">
    <name type="scientific">uncultured Acidimicrobiales bacterium</name>
    <dbReference type="NCBI Taxonomy" id="310071"/>
    <lineage>
        <taxon>Bacteria</taxon>
        <taxon>Bacillati</taxon>
        <taxon>Actinomycetota</taxon>
        <taxon>Acidimicrobiia</taxon>
        <taxon>Acidimicrobiales</taxon>
        <taxon>environmental samples</taxon>
    </lineage>
</organism>
<dbReference type="Gene3D" id="2.40.50.120">
    <property type="match status" value="1"/>
</dbReference>
<dbReference type="InterPro" id="IPR008993">
    <property type="entry name" value="TIMP-like_OB-fold"/>
</dbReference>
<evidence type="ECO:0000313" key="3">
    <source>
        <dbReference type="EMBL" id="CAA9246701.1"/>
    </source>
</evidence>
<dbReference type="SUPFAM" id="SSF50242">
    <property type="entry name" value="TIMP-like"/>
    <property type="match status" value="1"/>
</dbReference>
<feature type="chain" id="PRO_5039380013" evidence="2">
    <location>
        <begin position="20"/>
        <end position="166"/>
    </location>
</feature>
<gene>
    <name evidence="3" type="ORF">AVDCRST_MAG10-2000</name>
</gene>
<accession>A0A6J4IAL9</accession>
<dbReference type="AlphaFoldDB" id="A0A6J4IAL9"/>
<evidence type="ECO:0000256" key="2">
    <source>
        <dbReference type="SAM" id="SignalP"/>
    </source>
</evidence>
<protein>
    <submittedName>
        <fullName evidence="3">Uncharacterized protein</fullName>
    </submittedName>
</protein>
<feature type="compositionally biased region" description="Low complexity" evidence="1">
    <location>
        <begin position="137"/>
        <end position="159"/>
    </location>
</feature>
<sequence>MRHRVAMAMAVLAAGLVWAPAPPAAACSIVAPGPTEEELLTQADLVFEGTAVSSRDPNAGSATIVTGDPIFWTFATERTIKGAPTTPQEVGTSRSGASCGFTFQAGSRYRVFARSVGGVYMTSLGSGTVEIVRQTEPTVTTTTTRPPAAAPTSVPPTRTGRIALTG</sequence>
<dbReference type="EMBL" id="CADCTB010000127">
    <property type="protein sequence ID" value="CAA9246701.1"/>
    <property type="molecule type" value="Genomic_DNA"/>
</dbReference>
<name>A0A6J4IAL9_9ACTN</name>